<dbReference type="GO" id="GO:0015074">
    <property type="term" value="P:DNA integration"/>
    <property type="evidence" value="ECO:0007669"/>
    <property type="project" value="InterPro"/>
</dbReference>
<protein>
    <recommendedName>
        <fullName evidence="2">Integrase catalytic domain-containing protein</fullName>
    </recommendedName>
</protein>
<feature type="domain" description="Integrase catalytic" evidence="2">
    <location>
        <begin position="1"/>
        <end position="86"/>
    </location>
</feature>
<dbReference type="Gene3D" id="3.30.420.10">
    <property type="entry name" value="Ribonuclease H-like superfamily/Ribonuclease H"/>
    <property type="match status" value="1"/>
</dbReference>
<evidence type="ECO:0000313" key="4">
    <source>
        <dbReference type="Proteomes" id="UP000765509"/>
    </source>
</evidence>
<dbReference type="AlphaFoldDB" id="A0A9Q3IBN6"/>
<dbReference type="PROSITE" id="PS50994">
    <property type="entry name" value="INTEGRASE"/>
    <property type="match status" value="1"/>
</dbReference>
<dbReference type="InterPro" id="IPR036397">
    <property type="entry name" value="RNaseH_sf"/>
</dbReference>
<dbReference type="SUPFAM" id="SSF53098">
    <property type="entry name" value="Ribonuclease H-like"/>
    <property type="match status" value="1"/>
</dbReference>
<keyword evidence="4" id="KW-1185">Reference proteome</keyword>
<evidence type="ECO:0000313" key="3">
    <source>
        <dbReference type="EMBL" id="MBW0534402.1"/>
    </source>
</evidence>
<dbReference type="InterPro" id="IPR001584">
    <property type="entry name" value="Integrase_cat-core"/>
</dbReference>
<organism evidence="3 4">
    <name type="scientific">Austropuccinia psidii MF-1</name>
    <dbReference type="NCBI Taxonomy" id="1389203"/>
    <lineage>
        <taxon>Eukaryota</taxon>
        <taxon>Fungi</taxon>
        <taxon>Dikarya</taxon>
        <taxon>Basidiomycota</taxon>
        <taxon>Pucciniomycotina</taxon>
        <taxon>Pucciniomycetes</taxon>
        <taxon>Pucciniales</taxon>
        <taxon>Sphaerophragmiaceae</taxon>
        <taxon>Austropuccinia</taxon>
    </lineage>
</organism>
<keyword evidence="1" id="KW-0694">RNA-binding</keyword>
<evidence type="ECO:0000256" key="1">
    <source>
        <dbReference type="ARBA" id="ARBA00022884"/>
    </source>
</evidence>
<dbReference type="EMBL" id="AVOT02039363">
    <property type="protein sequence ID" value="MBW0534402.1"/>
    <property type="molecule type" value="Genomic_DNA"/>
</dbReference>
<comment type="caution">
    <text evidence="3">The sequence shown here is derived from an EMBL/GenBank/DDBJ whole genome shotgun (WGS) entry which is preliminary data.</text>
</comment>
<sequence>MLLPFHKYDTAMDTAMMIWSRVLIHTGLFQNIISDRNPKFTSALWTNIDNLFGEILSLSTAYNPRTYGLAERMIQNLEYMIRRFYY</sequence>
<evidence type="ECO:0000259" key="2">
    <source>
        <dbReference type="PROSITE" id="PS50994"/>
    </source>
</evidence>
<dbReference type="GO" id="GO:0005634">
    <property type="term" value="C:nucleus"/>
    <property type="evidence" value="ECO:0007669"/>
    <property type="project" value="UniProtKB-ARBA"/>
</dbReference>
<proteinExistence type="predicted"/>
<dbReference type="GO" id="GO:0003723">
    <property type="term" value="F:RNA binding"/>
    <property type="evidence" value="ECO:0007669"/>
    <property type="project" value="UniProtKB-KW"/>
</dbReference>
<dbReference type="InterPro" id="IPR012337">
    <property type="entry name" value="RNaseH-like_sf"/>
</dbReference>
<gene>
    <name evidence="3" type="ORF">O181_074117</name>
</gene>
<dbReference type="Proteomes" id="UP000765509">
    <property type="component" value="Unassembled WGS sequence"/>
</dbReference>
<reference evidence="3" key="1">
    <citation type="submission" date="2021-03" db="EMBL/GenBank/DDBJ databases">
        <title>Draft genome sequence of rust myrtle Austropuccinia psidii MF-1, a brazilian biotype.</title>
        <authorList>
            <person name="Quecine M.C."/>
            <person name="Pachon D.M.R."/>
            <person name="Bonatelli M.L."/>
            <person name="Correr F.H."/>
            <person name="Franceschini L.M."/>
            <person name="Leite T.F."/>
            <person name="Margarido G.R.A."/>
            <person name="Almeida C.A."/>
            <person name="Ferrarezi J.A."/>
            <person name="Labate C.A."/>
        </authorList>
    </citation>
    <scope>NUCLEOTIDE SEQUENCE</scope>
    <source>
        <strain evidence="3">MF-1</strain>
    </source>
</reference>
<accession>A0A9Q3IBN6</accession>
<name>A0A9Q3IBN6_9BASI</name>